<evidence type="ECO:0000313" key="1">
    <source>
        <dbReference type="EMBL" id="PLW86201.1"/>
    </source>
</evidence>
<dbReference type="RefSeq" id="WP_084198838.1">
    <property type="nucleotide sequence ID" value="NZ_BMYL01000002.1"/>
</dbReference>
<gene>
    <name evidence="1" type="ORF">C0029_07120</name>
</gene>
<proteinExistence type="predicted"/>
<dbReference type="InterPro" id="IPR023393">
    <property type="entry name" value="START-like_dom_sf"/>
</dbReference>
<dbReference type="AlphaFoldDB" id="A0AAP8ME74"/>
<dbReference type="EMBL" id="PKUR01000002">
    <property type="protein sequence ID" value="PLW86201.1"/>
    <property type="molecule type" value="Genomic_DNA"/>
</dbReference>
<name>A0AAP8ME74_9GAMM</name>
<evidence type="ECO:0000313" key="2">
    <source>
        <dbReference type="Proteomes" id="UP000235162"/>
    </source>
</evidence>
<organism evidence="1 2">
    <name type="scientific">Halioglobus japonicus</name>
    <dbReference type="NCBI Taxonomy" id="930805"/>
    <lineage>
        <taxon>Bacteria</taxon>
        <taxon>Pseudomonadati</taxon>
        <taxon>Pseudomonadota</taxon>
        <taxon>Gammaproteobacteria</taxon>
        <taxon>Cellvibrionales</taxon>
        <taxon>Halieaceae</taxon>
        <taxon>Halioglobus</taxon>
    </lineage>
</organism>
<dbReference type="KEGG" id="hja:BST95_08070"/>
<dbReference type="Gene3D" id="3.30.530.20">
    <property type="match status" value="1"/>
</dbReference>
<protein>
    <submittedName>
        <fullName evidence="1">Uncharacterized protein</fullName>
    </submittedName>
</protein>
<accession>A0AAP8ME74</accession>
<sequence>MAINASIMEVKVKTRLIVLAGLFLLLLAGGIRAEVVAVGDYGFHIRVQTELPVDKSAAWEQFVHPARWWSESHSWFGSRENFMLDPVAGSCFCESLGDKSVLHLTVSTVVPGEKLIMLGGWAPCRRWV</sequence>
<comment type="caution">
    <text evidence="1">The sequence shown here is derived from an EMBL/GenBank/DDBJ whole genome shotgun (WGS) entry which is preliminary data.</text>
</comment>
<reference evidence="1 2" key="1">
    <citation type="submission" date="2018-01" db="EMBL/GenBank/DDBJ databases">
        <title>The draft genome sequence of Halioglobus japonicus S1-36.</title>
        <authorList>
            <person name="Du Z.-J."/>
            <person name="Shi M.-J."/>
        </authorList>
    </citation>
    <scope>NUCLEOTIDE SEQUENCE [LARGE SCALE GENOMIC DNA]</scope>
    <source>
        <strain evidence="1 2">S1-36</strain>
    </source>
</reference>
<keyword evidence="2" id="KW-1185">Reference proteome</keyword>
<dbReference type="Proteomes" id="UP000235162">
    <property type="component" value="Unassembled WGS sequence"/>
</dbReference>